<dbReference type="Proteomes" id="UP000075809">
    <property type="component" value="Unassembled WGS sequence"/>
</dbReference>
<reference evidence="1 2" key="1">
    <citation type="submission" date="2015-09" db="EMBL/GenBank/DDBJ databases">
        <title>Trachymyrmex zeteki WGS genome.</title>
        <authorList>
            <person name="Nygaard S."/>
            <person name="Hu H."/>
            <person name="Boomsma J."/>
            <person name="Zhang G."/>
        </authorList>
    </citation>
    <scope>NUCLEOTIDE SEQUENCE [LARGE SCALE GENOMIC DNA]</scope>
    <source>
        <strain evidence="1">Tzet28-1</strain>
        <tissue evidence="1">Whole body</tissue>
    </source>
</reference>
<organism evidence="1 2">
    <name type="scientific">Mycetomoellerius zeteki</name>
    <dbReference type="NCBI Taxonomy" id="64791"/>
    <lineage>
        <taxon>Eukaryota</taxon>
        <taxon>Metazoa</taxon>
        <taxon>Ecdysozoa</taxon>
        <taxon>Arthropoda</taxon>
        <taxon>Hexapoda</taxon>
        <taxon>Insecta</taxon>
        <taxon>Pterygota</taxon>
        <taxon>Neoptera</taxon>
        <taxon>Endopterygota</taxon>
        <taxon>Hymenoptera</taxon>
        <taxon>Apocrita</taxon>
        <taxon>Aculeata</taxon>
        <taxon>Formicoidea</taxon>
        <taxon>Formicidae</taxon>
        <taxon>Myrmicinae</taxon>
        <taxon>Mycetomoellerius</taxon>
    </lineage>
</organism>
<evidence type="ECO:0000313" key="2">
    <source>
        <dbReference type="Proteomes" id="UP000075809"/>
    </source>
</evidence>
<accession>A0A151WST3</accession>
<dbReference type="EMBL" id="KQ982789">
    <property type="protein sequence ID" value="KYQ50685.1"/>
    <property type="molecule type" value="Genomic_DNA"/>
</dbReference>
<evidence type="ECO:0000313" key="1">
    <source>
        <dbReference type="EMBL" id="KYQ50685.1"/>
    </source>
</evidence>
<gene>
    <name evidence="1" type="ORF">ALC60_10228</name>
</gene>
<feature type="non-terminal residue" evidence="1">
    <location>
        <position position="72"/>
    </location>
</feature>
<keyword evidence="2" id="KW-1185">Reference proteome</keyword>
<dbReference type="AlphaFoldDB" id="A0A151WST3"/>
<sequence length="72" mass="7810">MAPVINKRRPRTSATMITVDKGGSYTEVIKKARAAINFGDFGIRFLRVRRSITGGLLLEIPGSGSCMAADRL</sequence>
<name>A0A151WST3_9HYME</name>
<protein>
    <submittedName>
        <fullName evidence="1">Uncharacterized protein</fullName>
    </submittedName>
</protein>
<proteinExistence type="predicted"/>